<keyword evidence="5" id="KW-1185">Reference proteome</keyword>
<feature type="domain" description="Desmoplakin SH3" evidence="3">
    <location>
        <begin position="195"/>
        <end position="244"/>
    </location>
</feature>
<dbReference type="Gene3D" id="3.90.1290.10">
    <property type="entry name" value="Plakin repeat"/>
    <property type="match status" value="1"/>
</dbReference>
<dbReference type="InterPro" id="IPR001101">
    <property type="entry name" value="Plectin_repeat"/>
</dbReference>
<organism evidence="4 5">
    <name type="scientific">Owenia fusiformis</name>
    <name type="common">Polychaete worm</name>
    <dbReference type="NCBI Taxonomy" id="6347"/>
    <lineage>
        <taxon>Eukaryota</taxon>
        <taxon>Metazoa</taxon>
        <taxon>Spiralia</taxon>
        <taxon>Lophotrochozoa</taxon>
        <taxon>Annelida</taxon>
        <taxon>Polychaeta</taxon>
        <taxon>Sedentaria</taxon>
        <taxon>Canalipalpata</taxon>
        <taxon>Sabellida</taxon>
        <taxon>Oweniida</taxon>
        <taxon>Oweniidae</taxon>
        <taxon>Owenia</taxon>
    </lineage>
</organism>
<dbReference type="InterPro" id="IPR035915">
    <property type="entry name" value="Plakin_repeat_sf"/>
</dbReference>
<accession>A0A8S4NJB1</accession>
<keyword evidence="2" id="KW-0677">Repeat</keyword>
<comment type="caution">
    <text evidence="4">The sequence shown here is derived from an EMBL/GenBank/DDBJ whole genome shotgun (WGS) entry which is preliminary data.</text>
</comment>
<proteinExistence type="predicted"/>
<keyword evidence="1" id="KW-0597">Phosphoprotein</keyword>
<dbReference type="SMART" id="SM00250">
    <property type="entry name" value="PLEC"/>
    <property type="match status" value="3"/>
</dbReference>
<name>A0A8S4NJB1_OWEFU</name>
<dbReference type="OrthoDB" id="18740at2759"/>
<dbReference type="Proteomes" id="UP000749559">
    <property type="component" value="Unassembled WGS sequence"/>
</dbReference>
<evidence type="ECO:0000256" key="1">
    <source>
        <dbReference type="ARBA" id="ARBA00022553"/>
    </source>
</evidence>
<dbReference type="Gene3D" id="2.30.30.40">
    <property type="entry name" value="SH3 Domains"/>
    <property type="match status" value="1"/>
</dbReference>
<protein>
    <recommendedName>
        <fullName evidence="3">Desmoplakin SH3 domain-containing protein</fullName>
    </recommendedName>
</protein>
<dbReference type="SUPFAM" id="SSF75399">
    <property type="entry name" value="Plakin repeat"/>
    <property type="match status" value="2"/>
</dbReference>
<evidence type="ECO:0000259" key="3">
    <source>
        <dbReference type="Pfam" id="PF17902"/>
    </source>
</evidence>
<dbReference type="Pfam" id="PF17902">
    <property type="entry name" value="SH3_10"/>
    <property type="match status" value="1"/>
</dbReference>
<evidence type="ECO:0000313" key="4">
    <source>
        <dbReference type="EMBL" id="CAH1781153.1"/>
    </source>
</evidence>
<evidence type="ECO:0000256" key="2">
    <source>
        <dbReference type="ARBA" id="ARBA00022737"/>
    </source>
</evidence>
<dbReference type="AlphaFoldDB" id="A0A8S4NJB1"/>
<sequence>MDVQIERVNGYAVNHHNGGLVGTSKPKTPVSNGIVQSASHNGFIPTVKQKEQILQNGDAHNDKATHHVGVNSNGTSNVKRENSNSGSLFVFKKRISPEKQRVMAKAQQCQERLQQANVSDDFVKFYKDYETYDAGLNKDFLGVTSDNDPQETNSLLTSLVDLHEKFSEWTKITRDFIEQGLKVKFPVTAPCGRQWKSMCTYKSKNLGVVENEDLTIIGSRNNTWTVQNSSTGEGNVPALALLFPQPDRTPLGTATRLKLKLYLLWVLQRRYVCQQLLHVLTNTYREWKAEESKILAAVDEELLAIMDIADSLITKDSAPLAEYMQLEATSARLRDKISMGSSSIPQPVTDEERQTVLAQGKNITDLLEQYQNFMFGLEELRRSFETCSPALKVNDELDHFITTPLQKRFRYTQQEHFVKETVTEVTETTTIEAPKRVQSEAYVSGSQEEKKKFVISAVHDTKNDARVSILEATEMGIVNMGKGTFLDTATGEKMAIQSAMNRGLIEVEFTSTKKSEEKQSVYGLITITKSKPKAYKVKGITNLATGELVSLEEAMSEGIVDENCRFYRNIITNDDITVEEAIEQGLIKTETEENVEEDEADTTTSKTYAIYGVVDQKLKKKIPFADAVKNGILEPESGTYINNVTDEKIFVGKAIKRGFIKAKHITDPTTLDIDPQNQMVIKKMQAMRKAVLSPLKVMNMMRAVTTSKQNGKQTNENVTNGNV</sequence>
<dbReference type="InterPro" id="IPR041615">
    <property type="entry name" value="Desmoplakin_SH3"/>
</dbReference>
<dbReference type="GO" id="GO:0005856">
    <property type="term" value="C:cytoskeleton"/>
    <property type="evidence" value="ECO:0007669"/>
    <property type="project" value="InterPro"/>
</dbReference>
<gene>
    <name evidence="4" type="ORF">OFUS_LOCUS7761</name>
</gene>
<reference evidence="4" key="1">
    <citation type="submission" date="2022-03" db="EMBL/GenBank/DDBJ databases">
        <authorList>
            <person name="Martin C."/>
        </authorList>
    </citation>
    <scope>NUCLEOTIDE SEQUENCE</scope>
</reference>
<evidence type="ECO:0000313" key="5">
    <source>
        <dbReference type="Proteomes" id="UP000749559"/>
    </source>
</evidence>
<dbReference type="EMBL" id="CAIIXF020000004">
    <property type="protein sequence ID" value="CAH1781153.1"/>
    <property type="molecule type" value="Genomic_DNA"/>
</dbReference>